<reference evidence="2 3" key="1">
    <citation type="submission" date="2016-04" db="EMBL/GenBank/DDBJ databases">
        <title>A degradative enzymes factory behind the ericoid mycorrhizal symbiosis.</title>
        <authorList>
            <consortium name="DOE Joint Genome Institute"/>
            <person name="Martino E."/>
            <person name="Morin E."/>
            <person name="Grelet G."/>
            <person name="Kuo A."/>
            <person name="Kohler A."/>
            <person name="Daghino S."/>
            <person name="Barry K."/>
            <person name="Choi C."/>
            <person name="Cichocki N."/>
            <person name="Clum A."/>
            <person name="Copeland A."/>
            <person name="Hainaut M."/>
            <person name="Haridas S."/>
            <person name="Labutti K."/>
            <person name="Lindquist E."/>
            <person name="Lipzen A."/>
            <person name="Khouja H.-R."/>
            <person name="Murat C."/>
            <person name="Ohm R."/>
            <person name="Olson A."/>
            <person name="Spatafora J."/>
            <person name="Veneault-Fourrey C."/>
            <person name="Henrissat B."/>
            <person name="Grigoriev I."/>
            <person name="Martin F."/>
            <person name="Perotto S."/>
        </authorList>
    </citation>
    <scope>NUCLEOTIDE SEQUENCE [LARGE SCALE GENOMIC DNA]</scope>
    <source>
        <strain evidence="2 3">F</strain>
    </source>
</reference>
<keyword evidence="3" id="KW-1185">Reference proteome</keyword>
<dbReference type="STRING" id="1149755.A0A2J6R6I4"/>
<sequence>MATGNAVTMKVYGHFSPQGNGQFNHQSNGYVTPQANGQFPRSIGYVNPQYNGYVNPLVNGYYNPQANNQFNHQSNGYIDPQYNGNGNLQVNGYNPQYNGYKPHYLGYYNPRFYGYVKPNVNGRFISQAKAVPLTEFTCFSRLPMELQLKIWKLTLPAQRVVKLRFSGKGLKAECISIARIPAALNVCRTSREVALTVYQLSFGVENLPVTDNVRCTIEPKVYFSFERDILFLDTEYRRMCAGYRGLSNKLMRKEAERLHTLLGHVQGLDKVQSLAAWEGLPGIGTYAVTHEENREKGRIKNPWSVFKGLKEPVKSARIGCSCEEKDLWHVKKPDLLYGKEWEQGYYAKLISKLDWEQAVFIDRPLDWKILALLEKAIREME</sequence>
<evidence type="ECO:0000313" key="2">
    <source>
        <dbReference type="EMBL" id="PMD34115.1"/>
    </source>
</evidence>
<dbReference type="PANTHER" id="PTHR35910">
    <property type="entry name" value="2EXR DOMAIN-CONTAINING PROTEIN"/>
    <property type="match status" value="1"/>
</dbReference>
<organism evidence="2 3">
    <name type="scientific">Hyaloscypha variabilis (strain UAMH 11265 / GT02V1 / F)</name>
    <name type="common">Meliniomyces variabilis</name>
    <dbReference type="NCBI Taxonomy" id="1149755"/>
    <lineage>
        <taxon>Eukaryota</taxon>
        <taxon>Fungi</taxon>
        <taxon>Dikarya</taxon>
        <taxon>Ascomycota</taxon>
        <taxon>Pezizomycotina</taxon>
        <taxon>Leotiomycetes</taxon>
        <taxon>Helotiales</taxon>
        <taxon>Hyaloscyphaceae</taxon>
        <taxon>Hyaloscypha</taxon>
        <taxon>Hyaloscypha variabilis</taxon>
    </lineage>
</organism>
<dbReference type="EMBL" id="KZ613954">
    <property type="protein sequence ID" value="PMD34115.1"/>
    <property type="molecule type" value="Genomic_DNA"/>
</dbReference>
<dbReference type="AlphaFoldDB" id="A0A2J6R6I4"/>
<feature type="domain" description="2EXR" evidence="1">
    <location>
        <begin position="136"/>
        <end position="230"/>
    </location>
</feature>
<accession>A0A2J6R6I4</accession>
<protein>
    <recommendedName>
        <fullName evidence="1">2EXR domain-containing protein</fullName>
    </recommendedName>
</protein>
<evidence type="ECO:0000259" key="1">
    <source>
        <dbReference type="Pfam" id="PF20150"/>
    </source>
</evidence>
<dbReference type="Pfam" id="PF20150">
    <property type="entry name" value="2EXR"/>
    <property type="match status" value="1"/>
</dbReference>
<dbReference type="InterPro" id="IPR045518">
    <property type="entry name" value="2EXR"/>
</dbReference>
<name>A0A2J6R6I4_HYAVF</name>
<dbReference type="OrthoDB" id="3523370at2759"/>
<dbReference type="PANTHER" id="PTHR35910:SF1">
    <property type="entry name" value="2EXR DOMAIN-CONTAINING PROTEIN"/>
    <property type="match status" value="1"/>
</dbReference>
<gene>
    <name evidence="2" type="ORF">L207DRAFT_570784</name>
</gene>
<evidence type="ECO:0000313" key="3">
    <source>
        <dbReference type="Proteomes" id="UP000235786"/>
    </source>
</evidence>
<proteinExistence type="predicted"/>
<dbReference type="Proteomes" id="UP000235786">
    <property type="component" value="Unassembled WGS sequence"/>
</dbReference>